<name>A0ACC0PTE4_RHOML</name>
<accession>A0ACC0PTE4</accession>
<reference evidence="1" key="1">
    <citation type="submission" date="2022-02" db="EMBL/GenBank/DDBJ databases">
        <title>Plant Genome Project.</title>
        <authorList>
            <person name="Zhang R.-G."/>
        </authorList>
    </citation>
    <scope>NUCLEOTIDE SEQUENCE</scope>
    <source>
        <strain evidence="1">AT1</strain>
    </source>
</reference>
<organism evidence="1 2">
    <name type="scientific">Rhododendron molle</name>
    <name type="common">Chinese azalea</name>
    <name type="synonym">Azalea mollis</name>
    <dbReference type="NCBI Taxonomy" id="49168"/>
    <lineage>
        <taxon>Eukaryota</taxon>
        <taxon>Viridiplantae</taxon>
        <taxon>Streptophyta</taxon>
        <taxon>Embryophyta</taxon>
        <taxon>Tracheophyta</taxon>
        <taxon>Spermatophyta</taxon>
        <taxon>Magnoliopsida</taxon>
        <taxon>eudicotyledons</taxon>
        <taxon>Gunneridae</taxon>
        <taxon>Pentapetalae</taxon>
        <taxon>asterids</taxon>
        <taxon>Ericales</taxon>
        <taxon>Ericaceae</taxon>
        <taxon>Ericoideae</taxon>
        <taxon>Rhodoreae</taxon>
        <taxon>Rhododendron</taxon>
    </lineage>
</organism>
<keyword evidence="2" id="KW-1185">Reference proteome</keyword>
<protein>
    <submittedName>
        <fullName evidence="1">Uncharacterized protein</fullName>
    </submittedName>
</protein>
<dbReference type="EMBL" id="CM046389">
    <property type="protein sequence ID" value="KAI8567818.1"/>
    <property type="molecule type" value="Genomic_DNA"/>
</dbReference>
<gene>
    <name evidence="1" type="ORF">RHMOL_Rhmol02G0151100</name>
</gene>
<dbReference type="Proteomes" id="UP001062846">
    <property type="component" value="Chromosome 2"/>
</dbReference>
<evidence type="ECO:0000313" key="1">
    <source>
        <dbReference type="EMBL" id="KAI8567818.1"/>
    </source>
</evidence>
<sequence>MVKEEDRQNHWKKAPARCSTESPTLDECRRLQGHLSGKGIRTLKGSHVTAAFWESINSGSEPSAGRYIWESLAWHNGEASTLDRVTSLVSDVLNNPLRHQKLRLWEMLVSTLTIVIEAGLEYWV</sequence>
<proteinExistence type="predicted"/>
<evidence type="ECO:0000313" key="2">
    <source>
        <dbReference type="Proteomes" id="UP001062846"/>
    </source>
</evidence>
<comment type="caution">
    <text evidence="1">The sequence shown here is derived from an EMBL/GenBank/DDBJ whole genome shotgun (WGS) entry which is preliminary data.</text>
</comment>